<organism evidence="2 4">
    <name type="scientific">Arcobacter ellisii</name>
    <dbReference type="NCBI Taxonomy" id="913109"/>
    <lineage>
        <taxon>Bacteria</taxon>
        <taxon>Pseudomonadati</taxon>
        <taxon>Campylobacterota</taxon>
        <taxon>Epsilonproteobacteria</taxon>
        <taxon>Campylobacterales</taxon>
        <taxon>Arcobacteraceae</taxon>
        <taxon>Arcobacter</taxon>
    </lineage>
</organism>
<accession>A0A347UAN6</accession>
<sequence>MKKYDAIILCYGSIALKQKIEIKIKQTVYTSWMIEGIGTKKELIKIYTKKQIIAIYNSGI</sequence>
<reference evidence="2 4" key="1">
    <citation type="submission" date="2017-09" db="EMBL/GenBank/DDBJ databases">
        <title>Genomics of the genus Arcobacter.</title>
        <authorList>
            <person name="Perez-Cataluna A."/>
            <person name="Figueras M.J."/>
            <person name="Salas-Masso N."/>
        </authorList>
    </citation>
    <scope>NUCLEOTIDE SEQUENCE [LARGE SCALE GENOMIC DNA]</scope>
    <source>
        <strain evidence="2 4">CECT 7837</strain>
    </source>
</reference>
<gene>
    <name evidence="1" type="ORF">AELL_2288</name>
    <name evidence="2" type="ORF">CP962_10420</name>
</gene>
<dbReference type="Proteomes" id="UP000290588">
    <property type="component" value="Unassembled WGS sequence"/>
</dbReference>
<dbReference type="OrthoDB" id="9971059at2"/>
<evidence type="ECO:0000313" key="1">
    <source>
        <dbReference type="EMBL" id="AXX95914.1"/>
    </source>
</evidence>
<reference evidence="1 3" key="2">
    <citation type="submission" date="2018-08" db="EMBL/GenBank/DDBJ databases">
        <title>Complete genome of the Arcobacter ellisii type strain LMG 26155.</title>
        <authorList>
            <person name="Miller W.G."/>
            <person name="Yee E."/>
            <person name="Bono J.L."/>
        </authorList>
    </citation>
    <scope>NUCLEOTIDE SEQUENCE [LARGE SCALE GENOMIC DNA]</scope>
    <source>
        <strain evidence="1 3">LMG 26155</strain>
    </source>
</reference>
<protein>
    <submittedName>
        <fullName evidence="2">Uncharacterized protein</fullName>
    </submittedName>
</protein>
<dbReference type="Proteomes" id="UP000262582">
    <property type="component" value="Chromosome"/>
</dbReference>
<dbReference type="EMBL" id="CP032097">
    <property type="protein sequence ID" value="AXX95914.1"/>
    <property type="molecule type" value="Genomic_DNA"/>
</dbReference>
<dbReference type="AlphaFoldDB" id="A0A347UAN6"/>
<dbReference type="KEGG" id="aell:AELL_2288"/>
<evidence type="ECO:0000313" key="3">
    <source>
        <dbReference type="Proteomes" id="UP000262582"/>
    </source>
</evidence>
<evidence type="ECO:0000313" key="2">
    <source>
        <dbReference type="EMBL" id="RXI29772.1"/>
    </source>
</evidence>
<keyword evidence="3" id="KW-1185">Reference proteome</keyword>
<name>A0A347UAN6_9BACT</name>
<dbReference type="EMBL" id="NXIG01000010">
    <property type="protein sequence ID" value="RXI29772.1"/>
    <property type="molecule type" value="Genomic_DNA"/>
</dbReference>
<dbReference type="RefSeq" id="WP_118918074.1">
    <property type="nucleotide sequence ID" value="NZ_CP032097.1"/>
</dbReference>
<proteinExistence type="predicted"/>
<evidence type="ECO:0000313" key="4">
    <source>
        <dbReference type="Proteomes" id="UP000290588"/>
    </source>
</evidence>